<gene>
    <name evidence="1" type="ORF">PBRASI_LOCUS3444</name>
</gene>
<accession>A0A9N9A4Q8</accession>
<reference evidence="1" key="1">
    <citation type="submission" date="2021-06" db="EMBL/GenBank/DDBJ databases">
        <authorList>
            <person name="Kallberg Y."/>
            <person name="Tangrot J."/>
            <person name="Rosling A."/>
        </authorList>
    </citation>
    <scope>NUCLEOTIDE SEQUENCE</scope>
    <source>
        <strain evidence="1">BR232B</strain>
    </source>
</reference>
<proteinExistence type="predicted"/>
<keyword evidence="2" id="KW-1185">Reference proteome</keyword>
<dbReference type="Proteomes" id="UP000789739">
    <property type="component" value="Unassembled WGS sequence"/>
</dbReference>
<organism evidence="1 2">
    <name type="scientific">Paraglomus brasilianum</name>
    <dbReference type="NCBI Taxonomy" id="144538"/>
    <lineage>
        <taxon>Eukaryota</taxon>
        <taxon>Fungi</taxon>
        <taxon>Fungi incertae sedis</taxon>
        <taxon>Mucoromycota</taxon>
        <taxon>Glomeromycotina</taxon>
        <taxon>Glomeromycetes</taxon>
        <taxon>Paraglomerales</taxon>
        <taxon>Paraglomeraceae</taxon>
        <taxon>Paraglomus</taxon>
    </lineage>
</organism>
<dbReference type="AlphaFoldDB" id="A0A9N9A4Q8"/>
<dbReference type="EMBL" id="CAJVPI010000311">
    <property type="protein sequence ID" value="CAG8517541.1"/>
    <property type="molecule type" value="Genomic_DNA"/>
</dbReference>
<evidence type="ECO:0000313" key="1">
    <source>
        <dbReference type="EMBL" id="CAG8517541.1"/>
    </source>
</evidence>
<comment type="caution">
    <text evidence="1">The sequence shown here is derived from an EMBL/GenBank/DDBJ whole genome shotgun (WGS) entry which is preliminary data.</text>
</comment>
<sequence length="69" mass="7724">MATVFNTTTAVYNGTEKNGQTTKQDLRVVEGPSTLSERTIYWWVEAFEDGDENIKDDSLLAKLLPAKKS</sequence>
<name>A0A9N9A4Q8_9GLOM</name>
<protein>
    <submittedName>
        <fullName evidence="1">4281_t:CDS:1</fullName>
    </submittedName>
</protein>
<evidence type="ECO:0000313" key="2">
    <source>
        <dbReference type="Proteomes" id="UP000789739"/>
    </source>
</evidence>